<name>A0AAJ0D5A3_9PEZI</name>
<sequence length="205" mass="22311">MTDSDAATSAILQDVLKEYGPRISIQYNAIILVSGANVAKTIYDQTASIRNSFGPKIVIASRGESAPDVSGMENVSVKSLESLEMDTYTHAIFGLSHEDPKVVLKGLQWMLHALRPKGVAIVTSLKVEAGRVEAEGASGEEQFNVGLEEKMLYQSKGKIGRLTDVLEYAGFERGKVRSHERETEVGGKKVQAEVVLAMKWDQLTG</sequence>
<protein>
    <submittedName>
        <fullName evidence="1">Uncharacterized protein</fullName>
    </submittedName>
</protein>
<evidence type="ECO:0000313" key="1">
    <source>
        <dbReference type="EMBL" id="KAK3046466.1"/>
    </source>
</evidence>
<proteinExistence type="predicted"/>
<gene>
    <name evidence="1" type="ORF">LTR09_012050</name>
</gene>
<reference evidence="1" key="1">
    <citation type="submission" date="2023-04" db="EMBL/GenBank/DDBJ databases">
        <title>Black Yeasts Isolated from many extreme environments.</title>
        <authorList>
            <person name="Coleine C."/>
            <person name="Stajich J.E."/>
            <person name="Selbmann L."/>
        </authorList>
    </citation>
    <scope>NUCLEOTIDE SEQUENCE</scope>
    <source>
        <strain evidence="1">CCFEE 5312</strain>
    </source>
</reference>
<keyword evidence="2" id="KW-1185">Reference proteome</keyword>
<comment type="caution">
    <text evidence="1">The sequence shown here is derived from an EMBL/GenBank/DDBJ whole genome shotgun (WGS) entry which is preliminary data.</text>
</comment>
<dbReference type="EMBL" id="JAWDJX010000091">
    <property type="protein sequence ID" value="KAK3046466.1"/>
    <property type="molecule type" value="Genomic_DNA"/>
</dbReference>
<organism evidence="1 2">
    <name type="scientific">Extremus antarcticus</name>
    <dbReference type="NCBI Taxonomy" id="702011"/>
    <lineage>
        <taxon>Eukaryota</taxon>
        <taxon>Fungi</taxon>
        <taxon>Dikarya</taxon>
        <taxon>Ascomycota</taxon>
        <taxon>Pezizomycotina</taxon>
        <taxon>Dothideomycetes</taxon>
        <taxon>Dothideomycetidae</taxon>
        <taxon>Mycosphaerellales</taxon>
        <taxon>Extremaceae</taxon>
        <taxon>Extremus</taxon>
    </lineage>
</organism>
<evidence type="ECO:0000313" key="2">
    <source>
        <dbReference type="Proteomes" id="UP001271007"/>
    </source>
</evidence>
<dbReference type="AlphaFoldDB" id="A0AAJ0D5A3"/>
<dbReference type="Proteomes" id="UP001271007">
    <property type="component" value="Unassembled WGS sequence"/>
</dbReference>
<accession>A0AAJ0D5A3</accession>